<feature type="chain" id="PRO_5043875552" evidence="2">
    <location>
        <begin position="30"/>
        <end position="153"/>
    </location>
</feature>
<accession>A0AAV2M3D4</accession>
<proteinExistence type="predicted"/>
<evidence type="ECO:0000256" key="1">
    <source>
        <dbReference type="SAM" id="MobiDB-lite"/>
    </source>
</evidence>
<evidence type="ECO:0000256" key="2">
    <source>
        <dbReference type="SAM" id="SignalP"/>
    </source>
</evidence>
<dbReference type="EMBL" id="OZ035828">
    <property type="protein sequence ID" value="CAL1607790.1"/>
    <property type="molecule type" value="Genomic_DNA"/>
</dbReference>
<feature type="signal peptide" evidence="2">
    <location>
        <begin position="1"/>
        <end position="29"/>
    </location>
</feature>
<name>A0AAV2M3D4_KNICA</name>
<feature type="compositionally biased region" description="Basic residues" evidence="1">
    <location>
        <begin position="67"/>
        <end position="84"/>
    </location>
</feature>
<reference evidence="3 4" key="1">
    <citation type="submission" date="2024-04" db="EMBL/GenBank/DDBJ databases">
        <authorList>
            <person name="Waldvogel A.-M."/>
            <person name="Schoenle A."/>
        </authorList>
    </citation>
    <scope>NUCLEOTIDE SEQUENCE [LARGE SCALE GENOMIC DNA]</scope>
</reference>
<sequence length="153" mass="16905">MDTATAQMKMSVFLFCLILVAMDYSPSSAHMVPDSSLSTNELQVSNPLGQSLDAQAPPVVIVELPKPKKNKRKKQKKVKARSRRPQALSRAGPEQVHAEETSSRQLCGSGRHLQIQLRLLRLLRLLPVSSVQDRVLLPHGEPPLLRPPAETSC</sequence>
<feature type="region of interest" description="Disordered" evidence="1">
    <location>
        <begin position="59"/>
        <end position="107"/>
    </location>
</feature>
<gene>
    <name evidence="3" type="ORF">KC01_LOCUS34810</name>
</gene>
<protein>
    <submittedName>
        <fullName evidence="3">Uncharacterized protein</fullName>
    </submittedName>
</protein>
<organism evidence="3 4">
    <name type="scientific">Knipowitschia caucasica</name>
    <name type="common">Caucasian dwarf goby</name>
    <name type="synonym">Pomatoschistus caucasicus</name>
    <dbReference type="NCBI Taxonomy" id="637954"/>
    <lineage>
        <taxon>Eukaryota</taxon>
        <taxon>Metazoa</taxon>
        <taxon>Chordata</taxon>
        <taxon>Craniata</taxon>
        <taxon>Vertebrata</taxon>
        <taxon>Euteleostomi</taxon>
        <taxon>Actinopterygii</taxon>
        <taxon>Neopterygii</taxon>
        <taxon>Teleostei</taxon>
        <taxon>Neoteleostei</taxon>
        <taxon>Acanthomorphata</taxon>
        <taxon>Gobiaria</taxon>
        <taxon>Gobiiformes</taxon>
        <taxon>Gobioidei</taxon>
        <taxon>Gobiidae</taxon>
        <taxon>Gobiinae</taxon>
        <taxon>Knipowitschia</taxon>
    </lineage>
</organism>
<evidence type="ECO:0000313" key="3">
    <source>
        <dbReference type="EMBL" id="CAL1607790.1"/>
    </source>
</evidence>
<dbReference type="AlphaFoldDB" id="A0AAV2M3D4"/>
<keyword evidence="2" id="KW-0732">Signal</keyword>
<evidence type="ECO:0000313" key="4">
    <source>
        <dbReference type="Proteomes" id="UP001497482"/>
    </source>
</evidence>
<dbReference type="Proteomes" id="UP001497482">
    <property type="component" value="Chromosome 6"/>
</dbReference>
<keyword evidence="4" id="KW-1185">Reference proteome</keyword>